<reference evidence="5" key="1">
    <citation type="submission" date="2017-01" db="EMBL/GenBank/DDBJ databases">
        <authorList>
            <person name="Varghese N."/>
            <person name="Submissions S."/>
        </authorList>
    </citation>
    <scope>NUCLEOTIDE SEQUENCE [LARGE SCALE GENOMIC DNA]</scope>
    <source>
        <strain evidence="5">DSM 21768</strain>
    </source>
</reference>
<dbReference type="Pfam" id="PF01985">
    <property type="entry name" value="CRS1_YhbY"/>
    <property type="match status" value="1"/>
</dbReference>
<feature type="domain" description="CRM" evidence="3">
    <location>
        <begin position="3"/>
        <end position="99"/>
    </location>
</feature>
<dbReference type="InterPro" id="IPR051925">
    <property type="entry name" value="RNA-binding_domain"/>
</dbReference>
<dbReference type="SUPFAM" id="SSF75471">
    <property type="entry name" value="YhbY-like"/>
    <property type="match status" value="1"/>
</dbReference>
<proteinExistence type="predicted"/>
<keyword evidence="1 2" id="KW-0694">RNA-binding</keyword>
<dbReference type="AlphaFoldDB" id="A0A1N7D7A6"/>
<dbReference type="InterPro" id="IPR035920">
    <property type="entry name" value="YhbY-like_sf"/>
</dbReference>
<dbReference type="GO" id="GO:0003723">
    <property type="term" value="F:RNA binding"/>
    <property type="evidence" value="ECO:0007669"/>
    <property type="project" value="UniProtKB-UniRule"/>
</dbReference>
<dbReference type="SMART" id="SM01103">
    <property type="entry name" value="CRS1_YhbY"/>
    <property type="match status" value="1"/>
</dbReference>
<evidence type="ECO:0000256" key="1">
    <source>
        <dbReference type="ARBA" id="ARBA00022884"/>
    </source>
</evidence>
<dbReference type="Proteomes" id="UP000187495">
    <property type="component" value="Unassembled WGS sequence"/>
</dbReference>
<name>A0A1N7D7A6_9GAMM</name>
<sequence>MSKKSKLQDIKALRGIGHQLDPVVIVGANGISPTVIEEISRALHDHELIKIKIPAGSGEERKACADAIANATESSVIHHIGRMVLLLRNNDEANPKLSNLSRFGFA</sequence>
<accession>A0A1N7D7A6</accession>
<evidence type="ECO:0000259" key="3">
    <source>
        <dbReference type="PROSITE" id="PS51295"/>
    </source>
</evidence>
<evidence type="ECO:0000313" key="4">
    <source>
        <dbReference type="EMBL" id="SIR71766.1"/>
    </source>
</evidence>
<dbReference type="RefSeq" id="WP_076554174.1">
    <property type="nucleotide sequence ID" value="NZ_FTNU01000001.1"/>
</dbReference>
<dbReference type="PROSITE" id="PS51295">
    <property type="entry name" value="CRM"/>
    <property type="match status" value="1"/>
</dbReference>
<dbReference type="InterPro" id="IPR001890">
    <property type="entry name" value="RNA-binding_CRM"/>
</dbReference>
<evidence type="ECO:0000313" key="5">
    <source>
        <dbReference type="Proteomes" id="UP000187495"/>
    </source>
</evidence>
<evidence type="ECO:0000256" key="2">
    <source>
        <dbReference type="PROSITE-ProRule" id="PRU00626"/>
    </source>
</evidence>
<keyword evidence="5" id="KW-1185">Reference proteome</keyword>
<organism evidence="4 5">
    <name type="scientific">Moraxella cuniculi DSM 21768</name>
    <dbReference type="NCBI Taxonomy" id="1122245"/>
    <lineage>
        <taxon>Bacteria</taxon>
        <taxon>Pseudomonadati</taxon>
        <taxon>Pseudomonadota</taxon>
        <taxon>Gammaproteobacteria</taxon>
        <taxon>Moraxellales</taxon>
        <taxon>Moraxellaceae</taxon>
        <taxon>Moraxella</taxon>
    </lineage>
</organism>
<dbReference type="Gene3D" id="3.30.110.60">
    <property type="entry name" value="YhbY-like"/>
    <property type="match status" value="1"/>
</dbReference>
<dbReference type="STRING" id="34061.B0189_00545"/>
<protein>
    <submittedName>
        <fullName evidence="4">RNA-binding protein</fullName>
    </submittedName>
</protein>
<dbReference type="EMBL" id="FTNU01000001">
    <property type="protein sequence ID" value="SIR71766.1"/>
    <property type="molecule type" value="Genomic_DNA"/>
</dbReference>
<dbReference type="PANTHER" id="PTHR40065:SF3">
    <property type="entry name" value="RNA-BINDING PROTEIN YHBY"/>
    <property type="match status" value="1"/>
</dbReference>
<gene>
    <name evidence="4" type="ORF">SAMN02745664_10150</name>
</gene>
<dbReference type="PANTHER" id="PTHR40065">
    <property type="entry name" value="RNA-BINDING PROTEIN YHBY"/>
    <property type="match status" value="1"/>
</dbReference>